<evidence type="ECO:0000256" key="2">
    <source>
        <dbReference type="SAM" id="Phobius"/>
    </source>
</evidence>
<dbReference type="Proteomes" id="UP000182690">
    <property type="component" value="Unassembled WGS sequence"/>
</dbReference>
<dbReference type="EMBL" id="FNKB01000001">
    <property type="protein sequence ID" value="SDQ12981.1"/>
    <property type="molecule type" value="Genomic_DNA"/>
</dbReference>
<dbReference type="InterPro" id="IPR058058">
    <property type="entry name" value="CBU_0592-like"/>
</dbReference>
<feature type="compositionally biased region" description="Low complexity" evidence="1">
    <location>
        <begin position="89"/>
        <end position="105"/>
    </location>
</feature>
<feature type="transmembrane region" description="Helical" evidence="2">
    <location>
        <begin position="6"/>
        <end position="24"/>
    </location>
</feature>
<accession>A0A1H0YDG4</accession>
<keyword evidence="2" id="KW-1133">Transmembrane helix</keyword>
<dbReference type="eggNOG" id="ENOG50339N0">
    <property type="taxonomic scope" value="Bacteria"/>
</dbReference>
<reference evidence="4 5" key="1">
    <citation type="submission" date="2016-10" db="EMBL/GenBank/DDBJ databases">
        <authorList>
            <person name="de Groot N.N."/>
        </authorList>
    </citation>
    <scope>NUCLEOTIDE SEQUENCE [LARGE SCALE GENOMIC DNA]</scope>
    <source>
        <strain evidence="4 5">DSM 22788</strain>
    </source>
</reference>
<gene>
    <name evidence="4" type="ORF">SAMN04488565_0756</name>
</gene>
<sequence length="156" mass="16180">METLIGTMLGWMGTVGTFVAYVLMLRGTWSPSTRSYLALNAVGGLLAAGGALAYGAWPSFASNIVWGVMGAYGLFATFRRRHDAIRPEPSSAPASPGSATAPVTVPLPVLPMPQSPWDPSDTLAAPISLPWLPRSESPQRDRGIAPSGAGTTALAA</sequence>
<evidence type="ECO:0000313" key="4">
    <source>
        <dbReference type="EMBL" id="SDQ12981.1"/>
    </source>
</evidence>
<keyword evidence="2" id="KW-0472">Membrane</keyword>
<evidence type="ECO:0000259" key="3">
    <source>
        <dbReference type="Pfam" id="PF26604"/>
    </source>
</evidence>
<proteinExistence type="predicted"/>
<dbReference type="AlphaFoldDB" id="A0A1H0YDG4"/>
<feature type="region of interest" description="Disordered" evidence="1">
    <location>
        <begin position="86"/>
        <end position="105"/>
    </location>
</feature>
<keyword evidence="2" id="KW-0812">Transmembrane</keyword>
<dbReference type="RefSeq" id="WP_010155456.1">
    <property type="nucleotide sequence ID" value="NZ_FNKB01000001.1"/>
</dbReference>
<feature type="domain" description="CBU-0592-like" evidence="3">
    <location>
        <begin position="8"/>
        <end position="81"/>
    </location>
</feature>
<feature type="region of interest" description="Disordered" evidence="1">
    <location>
        <begin position="128"/>
        <end position="156"/>
    </location>
</feature>
<name>A0A1H0YDG4_9MICO</name>
<protein>
    <recommendedName>
        <fullName evidence="3">CBU-0592-like domain-containing protein</fullName>
    </recommendedName>
</protein>
<organism evidence="4 5">
    <name type="scientific">Leucobacter chromiiresistens</name>
    <dbReference type="NCBI Taxonomy" id="1079994"/>
    <lineage>
        <taxon>Bacteria</taxon>
        <taxon>Bacillati</taxon>
        <taxon>Actinomycetota</taxon>
        <taxon>Actinomycetes</taxon>
        <taxon>Micrococcales</taxon>
        <taxon>Microbacteriaceae</taxon>
        <taxon>Leucobacter</taxon>
    </lineage>
</organism>
<feature type="transmembrane region" description="Helical" evidence="2">
    <location>
        <begin position="60"/>
        <end position="78"/>
    </location>
</feature>
<dbReference type="OrthoDB" id="3256397at2"/>
<feature type="transmembrane region" description="Helical" evidence="2">
    <location>
        <begin position="36"/>
        <end position="54"/>
    </location>
</feature>
<evidence type="ECO:0000313" key="5">
    <source>
        <dbReference type="Proteomes" id="UP000182690"/>
    </source>
</evidence>
<evidence type="ECO:0000256" key="1">
    <source>
        <dbReference type="SAM" id="MobiDB-lite"/>
    </source>
</evidence>
<dbReference type="Pfam" id="PF26604">
    <property type="entry name" value="CBU_0592"/>
    <property type="match status" value="1"/>
</dbReference>
<dbReference type="STRING" id="1079994.SAMN04488565_0756"/>